<comment type="caution">
    <text evidence="1">The sequence shown here is derived from an EMBL/GenBank/DDBJ whole genome shotgun (WGS) entry which is preliminary data.</text>
</comment>
<dbReference type="AlphaFoldDB" id="A0A9N9GQ03"/>
<evidence type="ECO:0000313" key="2">
    <source>
        <dbReference type="Proteomes" id="UP000789831"/>
    </source>
</evidence>
<dbReference type="OrthoDB" id="2158935at2759"/>
<name>A0A9N9GQ03_9GLOM</name>
<keyword evidence="2" id="KW-1185">Reference proteome</keyword>
<protein>
    <submittedName>
        <fullName evidence="1">3993_t:CDS:1</fullName>
    </submittedName>
</protein>
<organism evidence="1 2">
    <name type="scientific">Ambispora gerdemannii</name>
    <dbReference type="NCBI Taxonomy" id="144530"/>
    <lineage>
        <taxon>Eukaryota</taxon>
        <taxon>Fungi</taxon>
        <taxon>Fungi incertae sedis</taxon>
        <taxon>Mucoromycota</taxon>
        <taxon>Glomeromycotina</taxon>
        <taxon>Glomeromycetes</taxon>
        <taxon>Archaeosporales</taxon>
        <taxon>Ambisporaceae</taxon>
        <taxon>Ambispora</taxon>
    </lineage>
</organism>
<reference evidence="1" key="1">
    <citation type="submission" date="2021-06" db="EMBL/GenBank/DDBJ databases">
        <authorList>
            <person name="Kallberg Y."/>
            <person name="Tangrot J."/>
            <person name="Rosling A."/>
        </authorList>
    </citation>
    <scope>NUCLEOTIDE SEQUENCE</scope>
    <source>
        <strain evidence="1">MT106</strain>
    </source>
</reference>
<dbReference type="Proteomes" id="UP000789831">
    <property type="component" value="Unassembled WGS sequence"/>
</dbReference>
<sequence length="97" mass="11387">AKAIYPTAEEALFKRILEFQQNGLTITTNMKFKQFKQYRYEIAVIDNMDELTRETNKKRALLVLDRFEVQKTEWVKERENTDLCIIPGELALNSSVS</sequence>
<gene>
    <name evidence="1" type="ORF">AGERDE_LOCUS9902</name>
</gene>
<dbReference type="EMBL" id="CAJVPL010002695">
    <property type="protein sequence ID" value="CAG8617518.1"/>
    <property type="molecule type" value="Genomic_DNA"/>
</dbReference>
<accession>A0A9N9GQ03</accession>
<evidence type="ECO:0000313" key="1">
    <source>
        <dbReference type="EMBL" id="CAG8617518.1"/>
    </source>
</evidence>
<proteinExistence type="predicted"/>
<feature type="non-terminal residue" evidence="1">
    <location>
        <position position="1"/>
    </location>
</feature>